<evidence type="ECO:0000256" key="1">
    <source>
        <dbReference type="SAM" id="Phobius"/>
    </source>
</evidence>
<keyword evidence="1" id="KW-1133">Transmembrane helix</keyword>
<dbReference type="Proteomes" id="UP001258994">
    <property type="component" value="Chromosome"/>
</dbReference>
<dbReference type="Gene3D" id="3.30.2090.10">
    <property type="entry name" value="Multidrug efflux transporter AcrB TolC docking domain, DN and DC subdomains"/>
    <property type="match status" value="2"/>
</dbReference>
<sequence length="1036" mass="114721">MNLPEFAIERKKLTMFFSFLLFIGGLYSYQNLGRLEDPNFTVKTGVIITLYPGASPEEVEFEVTNKIEKAIQEMPQLDNLYSLSRAGISIIKVDMKQTYWADRLPQVWDEMRKKIRDIKYQLPLRAGSSEIIDDFSFVYGFVLSITGDGYSYEELEDYADILKKELGLLRGVSRSELWGVQPKVVYVDISDSQLAGLGVTEETILATLASQNFVVNAGSVNLPEKRLRIEVKGEYDTVEDIGDILIRRSLLDIGTKSIRDISNVDISKEQNTDMIRLKDIATIRLGYLEPAFNLMRFNGEPALAISLANSADSNILATGKKLDEKIDELLAEFPAGIEVTKFQWQSDLVKEAIDAFAINLAEAVLIVLVVLTLAMGWRMGVVIGAGLILTILGTFIVMLIMGIELQRVSLGALVVALGMMVDNSIVVADGVAVRLGQGMKPKQAAIESAAIPSMPLLGATIIAAMTFYPVFSAKADAGEYAQTLFIVVGVSLMLSWLISVTITPLQCIRILRAPENQDDNTDPYGSKFFIGFKGLLVKMTRNSGFTLITVCVLLVISVWGFTKVPQQFFPDSTRAQFVVDYWAPEGTPIESVSEDLKQIEKKIIEDPRSADVGTFIGSGGPRFYLPVDPEFPYQSFAQIVVNTPSFAEVDTLVKDIEPWLNEHYPNILTRVRKYTVGPGDTWPFELRITGPVDADLVTLRSLGKQVTDILQTSPNVKQIRTDMRQRVQKISIDYAQERARWVAVTRGNIASATARAYDGLPIGVYRKGNDTYPIVARNVHEERSRAAGSLDVVQVKPSLSVSTIPISEVTERIELAWEDPIITRWNRRRQIAIQAQPDGVTYPALRAEVIERIDAIDLPAGYEFAWDGERKSTLDAMTSLIPGMAPTLVIILIIIVALFNAYRPIFIMFAALPFALIGITAVFWSTQVPFGFMALLGLMSLVGMMIKNSIVLLDEINLNISKGIDDYESVILAAVSRLRPVILAALTTVLGVLPLLQDAFWISMAMTIMSGLTAGTAVTMLLVPVLYVTMYRVKTN</sequence>
<dbReference type="SUPFAM" id="SSF82693">
    <property type="entry name" value="Multidrug efflux transporter AcrB pore domain, PN1, PN2, PC1 and PC2 subdomains"/>
    <property type="match status" value="2"/>
</dbReference>
<organism evidence="2 3">
    <name type="scientific">Thalassotalea psychrophila</name>
    <dbReference type="NCBI Taxonomy" id="3065647"/>
    <lineage>
        <taxon>Bacteria</taxon>
        <taxon>Pseudomonadati</taxon>
        <taxon>Pseudomonadota</taxon>
        <taxon>Gammaproteobacteria</taxon>
        <taxon>Alteromonadales</taxon>
        <taxon>Colwelliaceae</taxon>
        <taxon>Thalassotalea</taxon>
    </lineage>
</organism>
<feature type="transmembrane region" description="Helical" evidence="1">
    <location>
        <begin position="444"/>
        <end position="468"/>
    </location>
</feature>
<dbReference type="Gene3D" id="3.30.70.1430">
    <property type="entry name" value="Multidrug efflux transporter AcrB pore domain"/>
    <property type="match status" value="2"/>
</dbReference>
<feature type="transmembrane region" description="Helical" evidence="1">
    <location>
        <begin position="480"/>
        <end position="502"/>
    </location>
</feature>
<feature type="transmembrane region" description="Helical" evidence="1">
    <location>
        <begin position="543"/>
        <end position="562"/>
    </location>
</feature>
<name>A0ABY9TZ51_9GAMM</name>
<proteinExistence type="predicted"/>
<feature type="transmembrane region" description="Helical" evidence="1">
    <location>
        <begin position="930"/>
        <end position="950"/>
    </location>
</feature>
<dbReference type="Pfam" id="PF00873">
    <property type="entry name" value="ACR_tran"/>
    <property type="match status" value="1"/>
</dbReference>
<evidence type="ECO:0000313" key="3">
    <source>
        <dbReference type="Proteomes" id="UP001258994"/>
    </source>
</evidence>
<dbReference type="RefSeq" id="WP_348393244.1">
    <property type="nucleotide sequence ID" value="NZ_CP134145.1"/>
</dbReference>
<dbReference type="EMBL" id="CP134145">
    <property type="protein sequence ID" value="WNC74137.1"/>
    <property type="molecule type" value="Genomic_DNA"/>
</dbReference>
<feature type="transmembrane region" description="Helical" evidence="1">
    <location>
        <begin position="355"/>
        <end position="374"/>
    </location>
</feature>
<keyword evidence="1" id="KW-0812">Transmembrane</keyword>
<evidence type="ECO:0000313" key="2">
    <source>
        <dbReference type="EMBL" id="WNC74137.1"/>
    </source>
</evidence>
<feature type="transmembrane region" description="Helical" evidence="1">
    <location>
        <begin position="381"/>
        <end position="403"/>
    </location>
</feature>
<keyword evidence="3" id="KW-1185">Reference proteome</keyword>
<keyword evidence="1" id="KW-0472">Membrane</keyword>
<dbReference type="InterPro" id="IPR001036">
    <property type="entry name" value="Acrflvin-R"/>
</dbReference>
<feature type="transmembrane region" description="Helical" evidence="1">
    <location>
        <begin position="999"/>
        <end position="1028"/>
    </location>
</feature>
<feature type="transmembrane region" description="Helical" evidence="1">
    <location>
        <begin position="970"/>
        <end position="993"/>
    </location>
</feature>
<dbReference type="PANTHER" id="PTHR32063">
    <property type="match status" value="1"/>
</dbReference>
<feature type="transmembrane region" description="Helical" evidence="1">
    <location>
        <begin position="880"/>
        <end position="899"/>
    </location>
</feature>
<dbReference type="PRINTS" id="PR00702">
    <property type="entry name" value="ACRIFLAVINRP"/>
</dbReference>
<gene>
    <name evidence="2" type="ORF">RGQ13_09145</name>
</gene>
<dbReference type="Gene3D" id="3.30.70.1440">
    <property type="entry name" value="Multidrug efflux transporter AcrB pore domain"/>
    <property type="match status" value="1"/>
</dbReference>
<feature type="transmembrane region" description="Helical" evidence="1">
    <location>
        <begin position="409"/>
        <end position="432"/>
    </location>
</feature>
<dbReference type="SUPFAM" id="SSF82866">
    <property type="entry name" value="Multidrug efflux transporter AcrB transmembrane domain"/>
    <property type="match status" value="2"/>
</dbReference>
<dbReference type="Gene3D" id="3.30.70.1320">
    <property type="entry name" value="Multidrug efflux transporter AcrB pore domain like"/>
    <property type="match status" value="1"/>
</dbReference>
<dbReference type="SUPFAM" id="SSF82714">
    <property type="entry name" value="Multidrug efflux transporter AcrB TolC docking domain, DN and DC subdomains"/>
    <property type="match status" value="1"/>
</dbReference>
<reference evidence="3" key="1">
    <citation type="submission" date="2023-09" db="EMBL/GenBank/DDBJ databases">
        <authorList>
            <person name="Li S."/>
            <person name="Li X."/>
            <person name="Zhang C."/>
            <person name="Zhao Z."/>
        </authorList>
    </citation>
    <scope>NUCLEOTIDE SEQUENCE [LARGE SCALE GENOMIC DNA]</scope>
    <source>
        <strain evidence="3">SQ149</strain>
    </source>
</reference>
<dbReference type="InterPro" id="IPR027463">
    <property type="entry name" value="AcrB_DN_DC_subdom"/>
</dbReference>
<dbReference type="Gene3D" id="1.20.1640.10">
    <property type="entry name" value="Multidrug efflux transporter AcrB transmembrane domain"/>
    <property type="match status" value="2"/>
</dbReference>
<feature type="transmembrane region" description="Helical" evidence="1">
    <location>
        <begin position="906"/>
        <end position="924"/>
    </location>
</feature>
<protein>
    <submittedName>
        <fullName evidence="2">Efflux RND transporter permease subunit</fullName>
    </submittedName>
</protein>
<feature type="transmembrane region" description="Helical" evidence="1">
    <location>
        <begin position="12"/>
        <end position="29"/>
    </location>
</feature>
<dbReference type="PANTHER" id="PTHR32063:SF18">
    <property type="entry name" value="CATION EFFLUX SYSTEM PROTEIN"/>
    <property type="match status" value="1"/>
</dbReference>
<accession>A0ABY9TZ51</accession>